<feature type="transmembrane region" description="Helical" evidence="1">
    <location>
        <begin position="272"/>
        <end position="297"/>
    </location>
</feature>
<keyword evidence="1" id="KW-0812">Transmembrane</keyword>
<dbReference type="NCBIfam" id="TIGR00791">
    <property type="entry name" value="gntP"/>
    <property type="match status" value="1"/>
</dbReference>
<dbReference type="GO" id="GO:0015128">
    <property type="term" value="F:gluconate transmembrane transporter activity"/>
    <property type="evidence" value="ECO:0007669"/>
    <property type="project" value="InterPro"/>
</dbReference>
<feature type="transmembrane region" description="Helical" evidence="1">
    <location>
        <begin position="61"/>
        <end position="83"/>
    </location>
</feature>
<feature type="transmembrane region" description="Helical" evidence="1">
    <location>
        <begin position="375"/>
        <end position="392"/>
    </location>
</feature>
<feature type="transmembrane region" description="Helical" evidence="1">
    <location>
        <begin position="182"/>
        <end position="203"/>
    </location>
</feature>
<dbReference type="AlphaFoldDB" id="A0A953LJG1"/>
<dbReference type="InterPro" id="IPR003474">
    <property type="entry name" value="Glcn_transporter"/>
</dbReference>
<dbReference type="Proteomes" id="UP000732377">
    <property type="component" value="Unassembled WGS sequence"/>
</dbReference>
<dbReference type="Pfam" id="PF02447">
    <property type="entry name" value="GntP_permease"/>
    <property type="match status" value="1"/>
</dbReference>
<accession>A0A953LJG1</accession>
<gene>
    <name evidence="2" type="ORF">CWE10_13030</name>
</gene>
<keyword evidence="1" id="KW-0472">Membrane</keyword>
<dbReference type="RefSeq" id="WP_273380253.1">
    <property type="nucleotide sequence ID" value="NZ_PIUK01000139.1"/>
</dbReference>
<evidence type="ECO:0000313" key="2">
    <source>
        <dbReference type="EMBL" id="MBY6277114.1"/>
    </source>
</evidence>
<feature type="transmembrane region" description="Helical" evidence="1">
    <location>
        <begin position="317"/>
        <end position="334"/>
    </location>
</feature>
<dbReference type="PIRSF" id="PIRSF002746">
    <property type="entry name" value="Gluconate_transporter"/>
    <property type="match status" value="1"/>
</dbReference>
<evidence type="ECO:0000256" key="1">
    <source>
        <dbReference type="SAM" id="Phobius"/>
    </source>
</evidence>
<dbReference type="GO" id="GO:0005886">
    <property type="term" value="C:plasma membrane"/>
    <property type="evidence" value="ECO:0007669"/>
    <property type="project" value="TreeGrafter"/>
</dbReference>
<feature type="transmembrane region" description="Helical" evidence="1">
    <location>
        <begin position="398"/>
        <end position="419"/>
    </location>
</feature>
<feature type="transmembrane region" description="Helical" evidence="1">
    <location>
        <begin position="346"/>
        <end position="368"/>
    </location>
</feature>
<keyword evidence="1" id="KW-1133">Transmembrane helix</keyword>
<feature type="transmembrane region" description="Helical" evidence="1">
    <location>
        <begin position="440"/>
        <end position="457"/>
    </location>
</feature>
<feature type="transmembrane region" description="Helical" evidence="1">
    <location>
        <begin position="33"/>
        <end position="49"/>
    </location>
</feature>
<feature type="transmembrane region" description="Helical" evidence="1">
    <location>
        <begin position="144"/>
        <end position="162"/>
    </location>
</feature>
<dbReference type="EMBL" id="PIUK01000139">
    <property type="protein sequence ID" value="MBY6277114.1"/>
    <property type="molecule type" value="Genomic_DNA"/>
</dbReference>
<evidence type="ECO:0000313" key="3">
    <source>
        <dbReference type="Proteomes" id="UP000732377"/>
    </source>
</evidence>
<sequence length="458" mass="47877">MASAVSGSQMLLALLIGIVVLVFLILKTKIHAFPALIIAAALIGLVGGMDPVDVSSAITTGFGNTLASIGIVIGFGVMMGRILEISGAAERMATFFLKHLSRRRPEWALAITGYFTSIPIFCDSGYVILAPLAKALSRQSGKSVVTLGISLAVGLVSTHHLVPPTPGPLGTAGIFGADIGKMILWGILFAVPVTIVGVLYAVWLGRRIYQVPAADGEGWERKEWKAELEQAIEIVERKDLPGTALSFAPILVPILLILLNTTLSAVGAGGAWARFLIFLGQPIIAVLVGLLIAIYGLGAKMTRPEVLKEMEKGVQSAGIIMLVTGAGGALGQVIRASGAGDYVAQALANSALPAILLPFVIATGLRLIQGSGTTAMLTAASITAPILAPLGVDPVFAAMSASMGAFVFSYFNDSFFWVVNRFIGIEDVKEQIQVWSVPTTLAWLTSGICLVIANALFG</sequence>
<comment type="caution">
    <text evidence="2">The sequence shown here is derived from an EMBL/GenBank/DDBJ whole genome shotgun (WGS) entry which is preliminary data.</text>
</comment>
<dbReference type="PANTHER" id="PTHR30354:SF11">
    <property type="entry name" value="PERMEASE"/>
    <property type="match status" value="1"/>
</dbReference>
<dbReference type="PANTHER" id="PTHR30354">
    <property type="entry name" value="GNT FAMILY GLUCONATE TRANSPORTER"/>
    <property type="match status" value="1"/>
</dbReference>
<proteinExistence type="predicted"/>
<feature type="transmembrane region" description="Helical" evidence="1">
    <location>
        <begin position="244"/>
        <end position="266"/>
    </location>
</feature>
<protein>
    <submittedName>
        <fullName evidence="2">Gluconate permease</fullName>
    </submittedName>
</protein>
<reference evidence="2" key="1">
    <citation type="submission" date="2017-11" db="EMBL/GenBank/DDBJ databases">
        <title>Three new genomes from thermophilic consortium.</title>
        <authorList>
            <person name="Quaggio R."/>
            <person name="Amgarten D."/>
            <person name="Setubal J.C."/>
        </authorList>
    </citation>
    <scope>NUCLEOTIDE SEQUENCE</scope>
    <source>
        <strain evidence="2">ZCTH01-B2</strain>
    </source>
</reference>
<name>A0A953LJG1_SYMTR</name>
<organism evidence="2 3">
    <name type="scientific">Symbiobacterium thermophilum</name>
    <dbReference type="NCBI Taxonomy" id="2734"/>
    <lineage>
        <taxon>Bacteria</taxon>
        <taxon>Bacillati</taxon>
        <taxon>Bacillota</taxon>
        <taxon>Clostridia</taxon>
        <taxon>Eubacteriales</taxon>
        <taxon>Symbiobacteriaceae</taxon>
        <taxon>Symbiobacterium</taxon>
    </lineage>
</organism>
<feature type="transmembrane region" description="Helical" evidence="1">
    <location>
        <begin position="6"/>
        <end position="26"/>
    </location>
</feature>